<accession>A0A085WC52</accession>
<dbReference type="Gene3D" id="1.10.287.130">
    <property type="match status" value="1"/>
</dbReference>
<sequence length="721" mass="79028">MSSLSAPIRFLIYPAIGEIREHVRVEFFGRLLSQRAGRPIVVELARTYEMVEQELAAGRVDMAWGTAEQCNAFEPQSHAVLRAVRSGRWQYHAALICRWDRPVTLKTLQGTRAAWVAPLSTGGYLLAKRHLESQGLNPDTLFAEQRFVGSYRNALLAVLKGQAEVASLFTTHPDEVTVRAGLAQRVGASEHRLTPFTFTEPTLSDGIILTRRLSKADADAMASALTSMTADGRGMAPLLGLFEIDGFALAPEAQGQRLPASPIRRAEYLAVELDHEEKSLSVCSSPGLVFGQDVRGKEGQTLTDVLPPEAGAPLEALARAARHHGIGGRAEYRLEVDGQMRLYAAEATPQPAPPGQPSPGTALLVRDITEQHSLETELYRLASFPLLHPEPMLELGQDGALHYANPAAHTAFPDLLVLGSRHPLVSAALAALKKGEDSTGPLVVEISHHHWELAISSLQEAGVIRVFAKNVTTRKLMETRLLHADRMAALGSLAARVGHEMNNPLAYLMANLSFAREEITRLRQALRVQKNDKLLDEFDEVLEALGESREGAERLRLIVHDLHLLVREPPTHRAWVNVHQVLEDALQALRNELRHRARLEKDFQPVPLVEADEARLGQVFLNLMLNAVQAMSDRDAARNVLRVATRTSPAGEVVVEIQDTGEGMKPEVMARLFEPFFTTRANSMGMGLSVSHAIVTSLGGNLRVESQPGVGTHVTVILPVQ</sequence>
<dbReference type="STRING" id="394096.DB31_1381"/>
<evidence type="ECO:0000313" key="5">
    <source>
        <dbReference type="EMBL" id="KFE65265.1"/>
    </source>
</evidence>
<organism evidence="5 6">
    <name type="scientific">Hyalangium minutum</name>
    <dbReference type="NCBI Taxonomy" id="394096"/>
    <lineage>
        <taxon>Bacteria</taxon>
        <taxon>Pseudomonadati</taxon>
        <taxon>Myxococcota</taxon>
        <taxon>Myxococcia</taxon>
        <taxon>Myxococcales</taxon>
        <taxon>Cystobacterineae</taxon>
        <taxon>Archangiaceae</taxon>
        <taxon>Hyalangium</taxon>
    </lineage>
</organism>
<evidence type="ECO:0000259" key="4">
    <source>
        <dbReference type="PROSITE" id="PS50109"/>
    </source>
</evidence>
<dbReference type="PANTHER" id="PTHR43065">
    <property type="entry name" value="SENSOR HISTIDINE KINASE"/>
    <property type="match status" value="1"/>
</dbReference>
<dbReference type="InterPro" id="IPR003661">
    <property type="entry name" value="HisK_dim/P_dom"/>
</dbReference>
<dbReference type="SMART" id="SM00387">
    <property type="entry name" value="HATPase_c"/>
    <property type="match status" value="1"/>
</dbReference>
<dbReference type="Pfam" id="PF02518">
    <property type="entry name" value="HATPase_c"/>
    <property type="match status" value="1"/>
</dbReference>
<dbReference type="GO" id="GO:0000155">
    <property type="term" value="F:phosphorelay sensor kinase activity"/>
    <property type="evidence" value="ECO:0007669"/>
    <property type="project" value="InterPro"/>
</dbReference>
<dbReference type="InterPro" id="IPR036890">
    <property type="entry name" value="HATPase_C_sf"/>
</dbReference>
<keyword evidence="6" id="KW-1185">Reference proteome</keyword>
<dbReference type="InterPro" id="IPR004358">
    <property type="entry name" value="Sig_transdc_His_kin-like_C"/>
</dbReference>
<dbReference type="SUPFAM" id="SSF47384">
    <property type="entry name" value="Homodimeric domain of signal transducing histidine kinase"/>
    <property type="match status" value="1"/>
</dbReference>
<dbReference type="InterPro" id="IPR035965">
    <property type="entry name" value="PAS-like_dom_sf"/>
</dbReference>
<dbReference type="Proteomes" id="UP000028725">
    <property type="component" value="Unassembled WGS sequence"/>
</dbReference>
<dbReference type="PROSITE" id="PS50109">
    <property type="entry name" value="HIS_KIN"/>
    <property type="match status" value="1"/>
</dbReference>
<dbReference type="SUPFAM" id="SSF53850">
    <property type="entry name" value="Periplasmic binding protein-like II"/>
    <property type="match status" value="1"/>
</dbReference>
<dbReference type="PANTHER" id="PTHR43065:SF42">
    <property type="entry name" value="TWO-COMPONENT SENSOR PPRA"/>
    <property type="match status" value="1"/>
</dbReference>
<dbReference type="InterPro" id="IPR005467">
    <property type="entry name" value="His_kinase_dom"/>
</dbReference>
<protein>
    <recommendedName>
        <fullName evidence="2">histidine kinase</fullName>
        <ecNumber evidence="2">2.7.13.3</ecNumber>
    </recommendedName>
</protein>
<reference evidence="5 6" key="1">
    <citation type="submission" date="2014-04" db="EMBL/GenBank/DDBJ databases">
        <title>Genome assembly of Hyalangium minutum DSM 14724.</title>
        <authorList>
            <person name="Sharma G."/>
            <person name="Subramanian S."/>
        </authorList>
    </citation>
    <scope>NUCLEOTIDE SEQUENCE [LARGE SCALE GENOMIC DNA]</scope>
    <source>
        <strain evidence="5 6">DSM 14724</strain>
    </source>
</reference>
<dbReference type="Gene3D" id="3.30.565.10">
    <property type="entry name" value="Histidine kinase-like ATPase, C-terminal domain"/>
    <property type="match status" value="1"/>
</dbReference>
<dbReference type="RefSeq" id="WP_044193061.1">
    <property type="nucleotide sequence ID" value="NZ_JMCB01000012.1"/>
</dbReference>
<dbReference type="SUPFAM" id="SSF55785">
    <property type="entry name" value="PYP-like sensor domain (PAS domain)"/>
    <property type="match status" value="1"/>
</dbReference>
<dbReference type="OrthoDB" id="5480480at2"/>
<feature type="domain" description="Histidine kinase" evidence="4">
    <location>
        <begin position="496"/>
        <end position="721"/>
    </location>
</feature>
<dbReference type="CDD" id="cd00082">
    <property type="entry name" value="HisKA"/>
    <property type="match status" value="1"/>
</dbReference>
<comment type="caution">
    <text evidence="5">The sequence shown here is derived from an EMBL/GenBank/DDBJ whole genome shotgun (WGS) entry which is preliminary data.</text>
</comment>
<comment type="catalytic activity">
    <reaction evidence="1">
        <text>ATP + protein L-histidine = ADP + protein N-phospho-L-histidine.</text>
        <dbReference type="EC" id="2.7.13.3"/>
    </reaction>
</comment>
<name>A0A085WC52_9BACT</name>
<proteinExistence type="predicted"/>
<dbReference type="Pfam" id="PF12974">
    <property type="entry name" value="Phosphonate-bd"/>
    <property type="match status" value="1"/>
</dbReference>
<keyword evidence="3" id="KW-0597">Phosphoprotein</keyword>
<evidence type="ECO:0000256" key="3">
    <source>
        <dbReference type="ARBA" id="ARBA00022553"/>
    </source>
</evidence>
<evidence type="ECO:0000256" key="1">
    <source>
        <dbReference type="ARBA" id="ARBA00000085"/>
    </source>
</evidence>
<dbReference type="EMBL" id="JMCB01000012">
    <property type="protein sequence ID" value="KFE65265.1"/>
    <property type="molecule type" value="Genomic_DNA"/>
</dbReference>
<dbReference type="Gene3D" id="3.30.450.20">
    <property type="entry name" value="PAS domain"/>
    <property type="match status" value="1"/>
</dbReference>
<dbReference type="SUPFAM" id="SSF55874">
    <property type="entry name" value="ATPase domain of HSP90 chaperone/DNA topoisomerase II/histidine kinase"/>
    <property type="match status" value="1"/>
</dbReference>
<dbReference type="PRINTS" id="PR00344">
    <property type="entry name" value="BCTRLSENSOR"/>
</dbReference>
<dbReference type="EC" id="2.7.13.3" evidence="2"/>
<evidence type="ECO:0000313" key="6">
    <source>
        <dbReference type="Proteomes" id="UP000028725"/>
    </source>
</evidence>
<dbReference type="AlphaFoldDB" id="A0A085WC52"/>
<dbReference type="InterPro" id="IPR036097">
    <property type="entry name" value="HisK_dim/P_sf"/>
</dbReference>
<dbReference type="Gene3D" id="3.40.190.10">
    <property type="entry name" value="Periplasmic binding protein-like II"/>
    <property type="match status" value="2"/>
</dbReference>
<gene>
    <name evidence="5" type="ORF">DB31_1381</name>
</gene>
<dbReference type="InterPro" id="IPR003594">
    <property type="entry name" value="HATPase_dom"/>
</dbReference>
<evidence type="ECO:0000256" key="2">
    <source>
        <dbReference type="ARBA" id="ARBA00012438"/>
    </source>
</evidence>